<dbReference type="InterPro" id="IPR053143">
    <property type="entry name" value="Arylsulfate_ST"/>
</dbReference>
<dbReference type="EMBL" id="FNBX01000013">
    <property type="protein sequence ID" value="SDF78349.1"/>
    <property type="molecule type" value="Genomic_DNA"/>
</dbReference>
<name>A0A1G7NYB5_9BACT</name>
<dbReference type="PANTHER" id="PTHR35340">
    <property type="entry name" value="PQQ ENZYME REPEAT PROTEIN-RELATED"/>
    <property type="match status" value="1"/>
</dbReference>
<keyword evidence="2" id="KW-1185">Reference proteome</keyword>
<proteinExistence type="predicted"/>
<evidence type="ECO:0000313" key="1">
    <source>
        <dbReference type="EMBL" id="SDF78349.1"/>
    </source>
</evidence>
<dbReference type="SUPFAM" id="SSF50998">
    <property type="entry name" value="Quinoprotein alcohol dehydrogenase-like"/>
    <property type="match status" value="1"/>
</dbReference>
<reference evidence="2" key="1">
    <citation type="submission" date="2016-10" db="EMBL/GenBank/DDBJ databases">
        <authorList>
            <person name="Varghese N."/>
            <person name="Submissions S."/>
        </authorList>
    </citation>
    <scope>NUCLEOTIDE SEQUENCE [LARGE SCALE GENOMIC DNA]</scope>
    <source>
        <strain evidence="2">KHC7</strain>
    </source>
</reference>
<evidence type="ECO:0000313" key="2">
    <source>
        <dbReference type="Proteomes" id="UP000199355"/>
    </source>
</evidence>
<keyword evidence="1" id="KW-0808">Transferase</keyword>
<dbReference type="InterPro" id="IPR010262">
    <property type="entry name" value="Arylsulfotransferase_bact"/>
</dbReference>
<dbReference type="Pfam" id="PF05935">
    <property type="entry name" value="Arylsulfotrans"/>
    <property type="match status" value="1"/>
</dbReference>
<dbReference type="RefSeq" id="WP_092154339.1">
    <property type="nucleotide sequence ID" value="NZ_FNBX01000013.1"/>
</dbReference>
<dbReference type="STRING" id="571438.SAMN05192586_11335"/>
<dbReference type="Proteomes" id="UP000199355">
    <property type="component" value="Unassembled WGS sequence"/>
</dbReference>
<dbReference type="GO" id="GO:0004062">
    <property type="term" value="F:aryl sulfotransferase activity"/>
    <property type="evidence" value="ECO:0007669"/>
    <property type="project" value="InterPro"/>
</dbReference>
<dbReference type="OrthoDB" id="264813at2"/>
<dbReference type="InterPro" id="IPR011047">
    <property type="entry name" value="Quinoprotein_ADH-like_sf"/>
</dbReference>
<sequence>MGHPTIYPTGVTLYNPDKAWNGFTILQAPDNGALLLGMNGHEIRMWKDVHGFPNKMFPGGMLMGSTGTRHPKFGLQDQLDLVQIDWDGNIVWKFDRAEFIEDPGQEPRWMARQHHDFQREGSSAGYYAPGSEPKIDSGNTLVLCHRNTVQPYISDKTLVDDVIYEVNWEGDILWEWACSDHAEEMGFSEEARNAMCRDPNYRGGTLMEDAPGVGDWMHVNSMSTLGPNKWFDAGDGRFHPDNIIIDGRETNVILILDKKTGKVVWQLGPDYNRTPEAKGIGWIIGQHHAHMIPRGLPGEGNILVFDNGGWAGYGAPNPGAAHGVKAAQRDYSRVLEIDPVSLKIVWQYTPHEAGFLIPLDASRFYSPFISSAQRLPNGNTLICEGSDGRVFEVTSEHEIVWEYLCPYKGHIGMPMNWVYRAYRLPYAWVPQAEVPAEKAIEPLSVKDYRVPDAAPFGPLSTVSVKGTVGYYSGAGHCVAATE</sequence>
<dbReference type="AlphaFoldDB" id="A0A1G7NYB5"/>
<dbReference type="PANTHER" id="PTHR35340:SF5">
    <property type="entry name" value="ASST-DOMAIN-CONTAINING PROTEIN"/>
    <property type="match status" value="1"/>
</dbReference>
<organism evidence="1 2">
    <name type="scientific">Desulfovibrio legallii</name>
    <dbReference type="NCBI Taxonomy" id="571438"/>
    <lineage>
        <taxon>Bacteria</taxon>
        <taxon>Pseudomonadati</taxon>
        <taxon>Thermodesulfobacteriota</taxon>
        <taxon>Desulfovibrionia</taxon>
        <taxon>Desulfovibrionales</taxon>
        <taxon>Desulfovibrionaceae</taxon>
        <taxon>Desulfovibrio</taxon>
    </lineage>
</organism>
<protein>
    <submittedName>
        <fullName evidence="1">Arylsulfotransferase (ASST)</fullName>
    </submittedName>
</protein>
<accession>A0A1G7NYB5</accession>
<gene>
    <name evidence="1" type="ORF">SAMN05192586_11335</name>
</gene>